<dbReference type="SUPFAM" id="SSF110997">
    <property type="entry name" value="Sporulation related repeat"/>
    <property type="match status" value="1"/>
</dbReference>
<accession>A0A9X2I8A7</accession>
<evidence type="ECO:0000259" key="2">
    <source>
        <dbReference type="PROSITE" id="PS51724"/>
    </source>
</evidence>
<dbReference type="PROSITE" id="PS51724">
    <property type="entry name" value="SPOR"/>
    <property type="match status" value="1"/>
</dbReference>
<dbReference type="Gene3D" id="3.30.70.1070">
    <property type="entry name" value="Sporulation related repeat"/>
    <property type="match status" value="1"/>
</dbReference>
<reference evidence="3" key="1">
    <citation type="submission" date="2021-11" db="EMBL/GenBank/DDBJ databases">
        <title>Legionella maioricencis sp. nov., a new species isolated from hot water samples in Mallorca.</title>
        <authorList>
            <person name="Crespi S."/>
            <person name="Drasar V."/>
            <person name="Salva-Serra F."/>
            <person name="Jaen-Luchoro D."/>
            <person name="Pineiro-Iglesias B."/>
            <person name="Aliaga F."/>
            <person name="Fernandez-Juarez V."/>
            <person name="Coll G."/>
            <person name="Moore E.R.B."/>
            <person name="Bennasar-Figueras A."/>
        </authorList>
    </citation>
    <scope>NUCLEOTIDE SEQUENCE</scope>
    <source>
        <strain evidence="3">HCPI-6</strain>
    </source>
</reference>
<dbReference type="EMBL" id="JAJKBJ010000001">
    <property type="protein sequence ID" value="MCL9682669.1"/>
    <property type="molecule type" value="Genomic_DNA"/>
</dbReference>
<dbReference type="AlphaFoldDB" id="A0A9X2I8A7"/>
<keyword evidence="4" id="KW-1185">Reference proteome</keyword>
<evidence type="ECO:0000313" key="3">
    <source>
        <dbReference type="EMBL" id="MCL9682669.1"/>
    </source>
</evidence>
<dbReference type="SUPFAM" id="SSF56925">
    <property type="entry name" value="OMPA-like"/>
    <property type="match status" value="1"/>
</dbReference>
<dbReference type="Pfam" id="PF05036">
    <property type="entry name" value="SPOR"/>
    <property type="match status" value="1"/>
</dbReference>
<organism evidence="3 4">
    <name type="scientific">Legionella maioricensis</name>
    <dbReference type="NCBI Taxonomy" id="2896528"/>
    <lineage>
        <taxon>Bacteria</taxon>
        <taxon>Pseudomonadati</taxon>
        <taxon>Pseudomonadota</taxon>
        <taxon>Gammaproteobacteria</taxon>
        <taxon>Legionellales</taxon>
        <taxon>Legionellaceae</taxon>
        <taxon>Legionella</taxon>
    </lineage>
</organism>
<feature type="chain" id="PRO_5040741912" evidence="1">
    <location>
        <begin position="28"/>
        <end position="394"/>
    </location>
</feature>
<feature type="domain" description="SPOR" evidence="2">
    <location>
        <begin position="42"/>
        <end position="118"/>
    </location>
</feature>
<proteinExistence type="predicted"/>
<keyword evidence="1" id="KW-0732">Signal</keyword>
<feature type="signal peptide" evidence="1">
    <location>
        <begin position="1"/>
        <end position="27"/>
    </location>
</feature>
<dbReference type="RefSeq" id="WP_250421391.1">
    <property type="nucleotide sequence ID" value="NZ_JAJKBJ010000001.1"/>
</dbReference>
<dbReference type="InterPro" id="IPR011250">
    <property type="entry name" value="OMP/PagP_B-barrel"/>
</dbReference>
<evidence type="ECO:0000313" key="4">
    <source>
        <dbReference type="Proteomes" id="UP001139721"/>
    </source>
</evidence>
<gene>
    <name evidence="3" type="ORF">LOX96_01030</name>
</gene>
<comment type="caution">
    <text evidence="3">The sequence shown here is derived from an EMBL/GenBank/DDBJ whole genome shotgun (WGS) entry which is preliminary data.</text>
</comment>
<sequence>MIRKYCSVVVFSSAMFGGMVFSEQALAVRTIYGIENAGHLKSVSNGEFYIQAESFLNKARAHQYQLFLQSKTNYPVKTIHNNRYYRVIIGPIRSSQEVRQVAVRMSSPRKTWPVAKTSFHIPSSNIAKQNHIKQNSIKQYKLKKNENNSVVSTLTPTVVRSGTNSSWFVSLGGGVQSPLFNSNVAINNNTGFPAPYNEDIYSTNDTEQAIIGVMAGRRWERDSYWLPAYSLGIYYQYFFPKNVGGTVMQYSLPEFTSYKWNLSSNLVLASAKLNLLQYANNISPFINGGIGAAFNNANGYSEEALPGTSRVSPAFTNNTTSQFAYALGAGIDYKIMQQLIVSVGYNYQNLGRFSSGPGTLRWSGQSLNLGTYQSNDVFASVSYLFDKELLKNYK</sequence>
<evidence type="ECO:0000256" key="1">
    <source>
        <dbReference type="SAM" id="SignalP"/>
    </source>
</evidence>
<name>A0A9X2I8A7_9GAMM</name>
<dbReference type="Gene3D" id="2.40.160.20">
    <property type="match status" value="1"/>
</dbReference>
<dbReference type="GO" id="GO:0042834">
    <property type="term" value="F:peptidoglycan binding"/>
    <property type="evidence" value="ECO:0007669"/>
    <property type="project" value="InterPro"/>
</dbReference>
<protein>
    <submittedName>
        <fullName evidence="3">SPOR domain-containing protein</fullName>
    </submittedName>
</protein>
<dbReference type="InterPro" id="IPR036680">
    <property type="entry name" value="SPOR-like_sf"/>
</dbReference>
<dbReference type="InterPro" id="IPR007730">
    <property type="entry name" value="SPOR-like_dom"/>
</dbReference>
<dbReference type="Proteomes" id="UP001139721">
    <property type="component" value="Unassembled WGS sequence"/>
</dbReference>